<dbReference type="CDD" id="cd00761">
    <property type="entry name" value="Glyco_tranf_GTA_type"/>
    <property type="match status" value="1"/>
</dbReference>
<dbReference type="InterPro" id="IPR001173">
    <property type="entry name" value="Glyco_trans_2-like"/>
</dbReference>
<dbReference type="AlphaFoldDB" id="A0A4D6U7L1"/>
<dbReference type="Gene3D" id="3.90.550.10">
    <property type="entry name" value="Spore Coat Polysaccharide Biosynthesis Protein SpsA, Chain A"/>
    <property type="match status" value="1"/>
</dbReference>
<dbReference type="PANTHER" id="PTHR22916:SF3">
    <property type="entry name" value="UDP-GLCNAC:BETAGAL BETA-1,3-N-ACETYLGLUCOSAMINYLTRANSFERASE-LIKE PROTEIN 1"/>
    <property type="match status" value="1"/>
</dbReference>
<dbReference type="Pfam" id="PF00535">
    <property type="entry name" value="Glycos_transf_2"/>
    <property type="match status" value="1"/>
</dbReference>
<organism evidence="2">
    <name type="scientific">Plesiomonas shigelloides</name>
    <name type="common">Aeromonas shigelloides</name>
    <dbReference type="NCBI Taxonomy" id="703"/>
    <lineage>
        <taxon>Bacteria</taxon>
        <taxon>Pseudomonadati</taxon>
        <taxon>Pseudomonadota</taxon>
        <taxon>Gammaproteobacteria</taxon>
        <taxon>Enterobacterales</taxon>
        <taxon>Enterobacteriaceae</taxon>
        <taxon>Plesiomonas</taxon>
    </lineage>
</organism>
<gene>
    <name evidence="2" type="primary">gt</name>
</gene>
<accession>A0A4D6U7L1</accession>
<dbReference type="SUPFAM" id="SSF53448">
    <property type="entry name" value="Nucleotide-diphospho-sugar transferases"/>
    <property type="match status" value="1"/>
</dbReference>
<feature type="domain" description="Glycosyltransferase 2-like" evidence="1">
    <location>
        <begin position="8"/>
        <end position="113"/>
    </location>
</feature>
<protein>
    <submittedName>
        <fullName evidence="2">Glycosyltransferase family 2 protein</fullName>
    </submittedName>
</protein>
<sequence length="274" mass="31216">MSDNMLFTIFTPAYNRAHTLKRCYDSIVMQSFISLEWIVIDDGSIDNTRDVVKGFIDEGKINIRYFYQDNAGKQAAWNKALQEAKGEFFVGLDSDDALVPNSLIKMNGNLIKIRNSELVLGVRAVAISEKKKCADSDFKVLGNGVASWFDEFASRIFGERIDILKTSEIKKFLYPVGPGIKFIPEVWFYAKTASSGYLFLYETEPVRLFFDEHNHMRLSRSNLRAHAKGHLISRAEMLKVIPISAWARNPIALIKTIVRTLQCIIFCILDSKKK</sequence>
<dbReference type="PANTHER" id="PTHR22916">
    <property type="entry name" value="GLYCOSYLTRANSFERASE"/>
    <property type="match status" value="1"/>
</dbReference>
<keyword evidence="2" id="KW-0808">Transferase</keyword>
<dbReference type="RefSeq" id="WP_230403021.1">
    <property type="nucleotide sequence ID" value="NZ_WEKC01000054.1"/>
</dbReference>
<evidence type="ECO:0000313" key="2">
    <source>
        <dbReference type="EMBL" id="QCH03231.1"/>
    </source>
</evidence>
<reference evidence="2" key="1">
    <citation type="journal article" date="2019" name="Front. Microbiol.">
        <title>O-Antigen Gene Clusters of Plesiomonas shigelloides Serogroups and Its Application in Development of a Molecular Serotyping Scheme.</title>
        <authorList>
            <person name="Xi D."/>
            <person name="Wang X."/>
            <person name="Ning K."/>
            <person name="Liu Q."/>
            <person name="Jing F."/>
            <person name="Guo X."/>
            <person name="Cao B."/>
        </authorList>
    </citation>
    <scope>NUCLEOTIDE SEQUENCE</scope>
    <source>
        <strain evidence="2">O32H37</strain>
    </source>
</reference>
<dbReference type="GO" id="GO:0016758">
    <property type="term" value="F:hexosyltransferase activity"/>
    <property type="evidence" value="ECO:0007669"/>
    <property type="project" value="UniProtKB-ARBA"/>
</dbReference>
<dbReference type="EMBL" id="MK551185">
    <property type="protein sequence ID" value="QCH03231.1"/>
    <property type="molecule type" value="Genomic_DNA"/>
</dbReference>
<evidence type="ECO:0000259" key="1">
    <source>
        <dbReference type="Pfam" id="PF00535"/>
    </source>
</evidence>
<name>A0A4D6U7L1_PLESH</name>
<dbReference type="InterPro" id="IPR029044">
    <property type="entry name" value="Nucleotide-diphossugar_trans"/>
</dbReference>
<proteinExistence type="predicted"/>